<dbReference type="EMBL" id="LT629740">
    <property type="protein sequence ID" value="SDT61760.1"/>
    <property type="molecule type" value="Genomic_DNA"/>
</dbReference>
<reference evidence="1 2" key="1">
    <citation type="submission" date="2016-10" db="EMBL/GenBank/DDBJ databases">
        <authorList>
            <person name="de Groot N.N."/>
        </authorList>
    </citation>
    <scope>NUCLEOTIDE SEQUENCE [LARGE SCALE GENOMIC DNA]</scope>
    <source>
        <strain evidence="1 2">MP1X4</strain>
    </source>
</reference>
<accession>A0A1H2BTT7</accession>
<keyword evidence="2" id="KW-1185">Reference proteome</keyword>
<dbReference type="AlphaFoldDB" id="A0A1H2BTT7"/>
<organism evidence="1 2">
    <name type="scientific">Mucilaginibacter mallensis</name>
    <dbReference type="NCBI Taxonomy" id="652787"/>
    <lineage>
        <taxon>Bacteria</taxon>
        <taxon>Pseudomonadati</taxon>
        <taxon>Bacteroidota</taxon>
        <taxon>Sphingobacteriia</taxon>
        <taxon>Sphingobacteriales</taxon>
        <taxon>Sphingobacteriaceae</taxon>
        <taxon>Mucilaginibacter</taxon>
    </lineage>
</organism>
<dbReference type="RefSeq" id="WP_091378074.1">
    <property type="nucleotide sequence ID" value="NZ_LT629740.1"/>
</dbReference>
<dbReference type="OrthoDB" id="978573at2"/>
<proteinExistence type="predicted"/>
<protein>
    <submittedName>
        <fullName evidence="1">Uncharacterized protein</fullName>
    </submittedName>
</protein>
<sequence length="138" mass="16214">MNINKGFKINAPDVFVPWGIDGKQLIELFAQHSLKYITTTYYTANCISLNGLNCMIGFHFEKGCLAELEFFQSNYDDQKKSFDEFQEHFVKEFGEPTHTTEGNEGFNNYEWLFNGIRIIHLVYDRFGPEEHMRIKKIN</sequence>
<evidence type="ECO:0000313" key="2">
    <source>
        <dbReference type="Proteomes" id="UP000199679"/>
    </source>
</evidence>
<dbReference type="Proteomes" id="UP000199679">
    <property type="component" value="Chromosome I"/>
</dbReference>
<name>A0A1H2BTT7_MUCMA</name>
<evidence type="ECO:0000313" key="1">
    <source>
        <dbReference type="EMBL" id="SDT61760.1"/>
    </source>
</evidence>
<gene>
    <name evidence="1" type="ORF">SAMN05216490_4359</name>
</gene>